<dbReference type="Gene3D" id="1.10.630.10">
    <property type="entry name" value="Cytochrome P450"/>
    <property type="match status" value="1"/>
</dbReference>
<keyword evidence="5 13" id="KW-0349">Heme</keyword>
<dbReference type="OrthoDB" id="1470350at2759"/>
<gene>
    <name evidence="16" type="ORF">MSAN_01717900</name>
</gene>
<feature type="signal peptide" evidence="15">
    <location>
        <begin position="1"/>
        <end position="23"/>
    </location>
</feature>
<feature type="chain" id="PRO_5034670822" evidence="15">
    <location>
        <begin position="24"/>
        <end position="862"/>
    </location>
</feature>
<evidence type="ECO:0000256" key="8">
    <source>
        <dbReference type="ARBA" id="ARBA00022989"/>
    </source>
</evidence>
<keyword evidence="10 13" id="KW-0408">Iron</keyword>
<comment type="caution">
    <text evidence="16">The sequence shown here is derived from an EMBL/GenBank/DDBJ whole genome shotgun (WGS) entry which is preliminary data.</text>
</comment>
<evidence type="ECO:0000256" key="11">
    <source>
        <dbReference type="ARBA" id="ARBA00023033"/>
    </source>
</evidence>
<dbReference type="Proteomes" id="UP000623467">
    <property type="component" value="Unassembled WGS sequence"/>
</dbReference>
<comment type="subcellular location">
    <subcellularLocation>
        <location evidence="2">Membrane</location>
    </subcellularLocation>
</comment>
<evidence type="ECO:0000256" key="7">
    <source>
        <dbReference type="ARBA" id="ARBA00022723"/>
    </source>
</evidence>
<evidence type="ECO:0000256" key="4">
    <source>
        <dbReference type="ARBA" id="ARBA00010617"/>
    </source>
</evidence>
<sequence length="862" mass="91958">MPSTKSMLLWLSLVLQCLDLVHALPVDGRDEMGVLARKTGKKSGKGTASTPKVSTATDGSTIIDQTVVINGLNMRFKVSAPSTELVANGAQGTGTLGLNVLFHGDGGQSFFDFPNQGVNSNLMGVALLTPDPGLRWGGSDPNDNTGLVRPDGAAHSAAVNQLLTTVLPTVVNFDSSQIFLEGVSGGSLLLSGFMIPTFGASLAVPGAIMGCGGLVPQVPVQGDISGLRLHFQSTTDDLASLQQSIPQAIKAYEQIITNTTLLTADASPVGGHCEFDEKDFVSGVQLLTDNFNSIITNANPVAHSVVGHEDIYAADAIQPQGSIADGAVGQAGTAVQAAGATAQTGAAEQATGQAGTVAQAGTDQTATGNTKATKSDLAKLIASLFGNLLEIILWVPYGERQFQWQKTYGMLYRTKGCFGENRLMISDPETLKHVLSHPATYMKSRQQQLVNETGLGSGSLLFVEGDAHRRIRAVMNPAFSAASIRALGPTLRKAAREISELWEALLECQASDDVLDIYPSLHATTLQAVGEGVVGYNFQADKDFAARYHNLVVIAADRSKTSVLTDGILPYIPRPVMKILLKFPPPAVGKLLEFKSAIGTLAKKLIKDKMDALELGVEPEKDLMSVLVDSNSQSTSKMTFEEIKDQFATITVAGEDTTANTVAWSLYELAKNPDLQQKLRAELDEAGPADSIDYDRLPVLNALIKEVLRLYSTVPQTERVAAKDSVLPLSQSITTSSGKVITEIPVKKGQHLIIAISSYHRLTSVWGADAEEFKPSRWLDGNVPSAGTSLGPYSNLLSFLGGSRTCIGWRFSIAEMQIIISELVRKFSFALPSEVEVQRTFAITLVPMTADGPRLPLRVVRL</sequence>
<evidence type="ECO:0000256" key="2">
    <source>
        <dbReference type="ARBA" id="ARBA00004370"/>
    </source>
</evidence>
<evidence type="ECO:0000256" key="13">
    <source>
        <dbReference type="PIRSR" id="PIRSR602401-1"/>
    </source>
</evidence>
<keyword evidence="9" id="KW-0560">Oxidoreductase</keyword>
<keyword evidence="15" id="KW-0732">Signal</keyword>
<dbReference type="Pfam" id="PF00067">
    <property type="entry name" value="p450"/>
    <property type="match status" value="1"/>
</dbReference>
<keyword evidence="11" id="KW-0503">Monooxygenase</keyword>
<dbReference type="PRINTS" id="PR00463">
    <property type="entry name" value="EP450I"/>
</dbReference>
<keyword evidence="8" id="KW-1133">Transmembrane helix</keyword>
<comment type="cofactor">
    <cofactor evidence="1 13">
        <name>heme</name>
        <dbReference type="ChEBI" id="CHEBI:30413"/>
    </cofactor>
</comment>
<evidence type="ECO:0000313" key="17">
    <source>
        <dbReference type="Proteomes" id="UP000623467"/>
    </source>
</evidence>
<dbReference type="InterPro" id="IPR050121">
    <property type="entry name" value="Cytochrome_P450_monoxygenase"/>
</dbReference>
<evidence type="ECO:0000256" key="3">
    <source>
        <dbReference type="ARBA" id="ARBA00004721"/>
    </source>
</evidence>
<dbReference type="PANTHER" id="PTHR24305:SF166">
    <property type="entry name" value="CYTOCHROME P450 12A4, MITOCHONDRIAL-RELATED"/>
    <property type="match status" value="1"/>
</dbReference>
<evidence type="ECO:0000313" key="16">
    <source>
        <dbReference type="EMBL" id="KAF7349284.1"/>
    </source>
</evidence>
<keyword evidence="6" id="KW-0812">Transmembrane</keyword>
<reference evidence="16" key="1">
    <citation type="submission" date="2020-05" db="EMBL/GenBank/DDBJ databases">
        <title>Mycena genomes resolve the evolution of fungal bioluminescence.</title>
        <authorList>
            <person name="Tsai I.J."/>
        </authorList>
    </citation>
    <scope>NUCLEOTIDE SEQUENCE</scope>
    <source>
        <strain evidence="16">160909Yilan</strain>
    </source>
</reference>
<accession>A0A8H7CT06</accession>
<dbReference type="PANTHER" id="PTHR24305">
    <property type="entry name" value="CYTOCHROME P450"/>
    <property type="match status" value="1"/>
</dbReference>
<evidence type="ECO:0000256" key="6">
    <source>
        <dbReference type="ARBA" id="ARBA00022692"/>
    </source>
</evidence>
<name>A0A8H7CT06_9AGAR</name>
<keyword evidence="17" id="KW-1185">Reference proteome</keyword>
<evidence type="ECO:0000256" key="15">
    <source>
        <dbReference type="SAM" id="SignalP"/>
    </source>
</evidence>
<evidence type="ECO:0000256" key="12">
    <source>
        <dbReference type="ARBA" id="ARBA00023136"/>
    </source>
</evidence>
<dbReference type="AlphaFoldDB" id="A0A8H7CT06"/>
<dbReference type="InterPro" id="IPR002401">
    <property type="entry name" value="Cyt_P450_E_grp-I"/>
</dbReference>
<dbReference type="GO" id="GO:0004497">
    <property type="term" value="F:monooxygenase activity"/>
    <property type="evidence" value="ECO:0007669"/>
    <property type="project" value="UniProtKB-KW"/>
</dbReference>
<dbReference type="InterPro" id="IPR001128">
    <property type="entry name" value="Cyt_P450"/>
</dbReference>
<keyword evidence="12" id="KW-0472">Membrane</keyword>
<protein>
    <submittedName>
        <fullName evidence="16">Cytochrome P450</fullName>
    </submittedName>
</protein>
<feature type="region of interest" description="Disordered" evidence="14">
    <location>
        <begin position="37"/>
        <end position="56"/>
    </location>
</feature>
<dbReference type="EMBL" id="JACAZH010000016">
    <property type="protein sequence ID" value="KAF7349284.1"/>
    <property type="molecule type" value="Genomic_DNA"/>
</dbReference>
<dbReference type="PRINTS" id="PR00385">
    <property type="entry name" value="P450"/>
</dbReference>
<dbReference type="GO" id="GO:0016705">
    <property type="term" value="F:oxidoreductase activity, acting on paired donors, with incorporation or reduction of molecular oxygen"/>
    <property type="evidence" value="ECO:0007669"/>
    <property type="project" value="InterPro"/>
</dbReference>
<dbReference type="GO" id="GO:0020037">
    <property type="term" value="F:heme binding"/>
    <property type="evidence" value="ECO:0007669"/>
    <property type="project" value="InterPro"/>
</dbReference>
<dbReference type="GO" id="GO:0016020">
    <property type="term" value="C:membrane"/>
    <property type="evidence" value="ECO:0007669"/>
    <property type="project" value="UniProtKB-SubCell"/>
</dbReference>
<evidence type="ECO:0000256" key="9">
    <source>
        <dbReference type="ARBA" id="ARBA00023002"/>
    </source>
</evidence>
<feature type="binding site" description="axial binding residue" evidence="13">
    <location>
        <position position="806"/>
    </location>
    <ligand>
        <name>heme</name>
        <dbReference type="ChEBI" id="CHEBI:30413"/>
    </ligand>
    <ligandPart>
        <name>Fe</name>
        <dbReference type="ChEBI" id="CHEBI:18248"/>
    </ligandPart>
</feature>
<proteinExistence type="inferred from homology"/>
<comment type="pathway">
    <text evidence="3">Secondary metabolite biosynthesis; terpenoid biosynthesis.</text>
</comment>
<evidence type="ECO:0000256" key="1">
    <source>
        <dbReference type="ARBA" id="ARBA00001971"/>
    </source>
</evidence>
<keyword evidence="7 13" id="KW-0479">Metal-binding</keyword>
<dbReference type="SUPFAM" id="SSF48264">
    <property type="entry name" value="Cytochrome P450"/>
    <property type="match status" value="1"/>
</dbReference>
<dbReference type="GO" id="GO:0005506">
    <property type="term" value="F:iron ion binding"/>
    <property type="evidence" value="ECO:0007669"/>
    <property type="project" value="InterPro"/>
</dbReference>
<dbReference type="InterPro" id="IPR036396">
    <property type="entry name" value="Cyt_P450_sf"/>
</dbReference>
<comment type="similarity">
    <text evidence="4">Belongs to the cytochrome P450 family.</text>
</comment>
<organism evidence="16 17">
    <name type="scientific">Mycena sanguinolenta</name>
    <dbReference type="NCBI Taxonomy" id="230812"/>
    <lineage>
        <taxon>Eukaryota</taxon>
        <taxon>Fungi</taxon>
        <taxon>Dikarya</taxon>
        <taxon>Basidiomycota</taxon>
        <taxon>Agaricomycotina</taxon>
        <taxon>Agaricomycetes</taxon>
        <taxon>Agaricomycetidae</taxon>
        <taxon>Agaricales</taxon>
        <taxon>Marasmiineae</taxon>
        <taxon>Mycenaceae</taxon>
        <taxon>Mycena</taxon>
    </lineage>
</organism>
<evidence type="ECO:0000256" key="10">
    <source>
        <dbReference type="ARBA" id="ARBA00023004"/>
    </source>
</evidence>
<evidence type="ECO:0000256" key="5">
    <source>
        <dbReference type="ARBA" id="ARBA00022617"/>
    </source>
</evidence>
<evidence type="ECO:0000256" key="14">
    <source>
        <dbReference type="SAM" id="MobiDB-lite"/>
    </source>
</evidence>